<dbReference type="InterPro" id="IPR005614">
    <property type="entry name" value="NrfD-like"/>
</dbReference>
<feature type="transmembrane region" description="Helical" evidence="7">
    <location>
        <begin position="34"/>
        <end position="52"/>
    </location>
</feature>
<dbReference type="GO" id="GO:0005886">
    <property type="term" value="C:plasma membrane"/>
    <property type="evidence" value="ECO:0007669"/>
    <property type="project" value="UniProtKB-SubCell"/>
</dbReference>
<feature type="transmembrane region" description="Helical" evidence="7">
    <location>
        <begin position="259"/>
        <end position="279"/>
    </location>
</feature>
<feature type="transmembrane region" description="Helical" evidence="7">
    <location>
        <begin position="340"/>
        <end position="360"/>
    </location>
</feature>
<feature type="transmembrane region" description="Helical" evidence="7">
    <location>
        <begin position="300"/>
        <end position="320"/>
    </location>
</feature>
<feature type="transmembrane region" description="Helical" evidence="7">
    <location>
        <begin position="367"/>
        <end position="383"/>
    </location>
</feature>
<reference evidence="8" key="1">
    <citation type="submission" date="2022-11" db="EMBL/GenBank/DDBJ databases">
        <title>Marilongibacter aestuarii gen. nov., sp. nov., isolated from tidal flat sediment.</title>
        <authorList>
            <person name="Jiayan W."/>
        </authorList>
    </citation>
    <scope>NUCLEOTIDE SEQUENCE</scope>
    <source>
        <strain evidence="8">Z1-6</strain>
    </source>
</reference>
<feature type="transmembrane region" description="Helical" evidence="7">
    <location>
        <begin position="112"/>
        <end position="138"/>
    </location>
</feature>
<dbReference type="EMBL" id="JAPOHD010000017">
    <property type="protein sequence ID" value="MCY1720522.1"/>
    <property type="molecule type" value="Genomic_DNA"/>
</dbReference>
<feature type="transmembrane region" description="Helical" evidence="7">
    <location>
        <begin position="219"/>
        <end position="239"/>
    </location>
</feature>
<feature type="transmembrane region" description="Helical" evidence="7">
    <location>
        <begin position="412"/>
        <end position="433"/>
    </location>
</feature>
<comment type="caution">
    <text evidence="8">The sequence shown here is derived from an EMBL/GenBank/DDBJ whole genome shotgun (WGS) entry which is preliminary data.</text>
</comment>
<dbReference type="Pfam" id="PF03916">
    <property type="entry name" value="NrfD"/>
    <property type="match status" value="1"/>
</dbReference>
<dbReference type="RefSeq" id="WP_343332854.1">
    <property type="nucleotide sequence ID" value="NZ_JAPOHD010000017.1"/>
</dbReference>
<keyword evidence="6 7" id="KW-0472">Membrane</keyword>
<keyword evidence="5 7" id="KW-1133">Transmembrane helix</keyword>
<dbReference type="Proteomes" id="UP001145087">
    <property type="component" value="Unassembled WGS sequence"/>
</dbReference>
<evidence type="ECO:0000313" key="9">
    <source>
        <dbReference type="Proteomes" id="UP001145087"/>
    </source>
</evidence>
<dbReference type="PANTHER" id="PTHR43044:SF2">
    <property type="entry name" value="POLYSULPHIDE REDUCTASE NRFD"/>
    <property type="match status" value="1"/>
</dbReference>
<evidence type="ECO:0000256" key="2">
    <source>
        <dbReference type="ARBA" id="ARBA00008929"/>
    </source>
</evidence>
<organism evidence="8 9">
    <name type="scientific">Draconibacterium aestuarii</name>
    <dbReference type="NCBI Taxonomy" id="2998507"/>
    <lineage>
        <taxon>Bacteria</taxon>
        <taxon>Pseudomonadati</taxon>
        <taxon>Bacteroidota</taxon>
        <taxon>Bacteroidia</taxon>
        <taxon>Marinilabiliales</taxon>
        <taxon>Prolixibacteraceae</taxon>
        <taxon>Draconibacterium</taxon>
    </lineage>
</organism>
<comment type="similarity">
    <text evidence="2">Belongs to the NrfD family.</text>
</comment>
<evidence type="ECO:0000256" key="1">
    <source>
        <dbReference type="ARBA" id="ARBA00004651"/>
    </source>
</evidence>
<keyword evidence="3" id="KW-1003">Cell membrane</keyword>
<evidence type="ECO:0000256" key="6">
    <source>
        <dbReference type="ARBA" id="ARBA00023136"/>
    </source>
</evidence>
<keyword evidence="4 7" id="KW-0812">Transmembrane</keyword>
<dbReference type="PANTHER" id="PTHR43044">
    <property type="match status" value="1"/>
</dbReference>
<comment type="subcellular location">
    <subcellularLocation>
        <location evidence="1">Cell membrane</location>
        <topology evidence="1">Multi-pass membrane protein</topology>
    </subcellularLocation>
</comment>
<accession>A0A9X3J624</accession>
<evidence type="ECO:0000313" key="8">
    <source>
        <dbReference type="EMBL" id="MCY1720522.1"/>
    </source>
</evidence>
<gene>
    <name evidence="8" type="primary">nrfD</name>
    <name evidence="8" type="ORF">OU798_09230</name>
</gene>
<name>A0A9X3J624_9BACT</name>
<evidence type="ECO:0000256" key="4">
    <source>
        <dbReference type="ARBA" id="ARBA00022692"/>
    </source>
</evidence>
<sequence length="461" mass="52641">MYNSAVRGRLIDGDKSLSQISQEIIKPIHAKTPLWWYAAMLVSLGMFGFGLYCKYITISTGIGTWGVNNSVAWGWAIINFVWWIGIGHAGTAFSIFLLILRQKWRTAINRAAEAMTVVAVFCASLFPLLHMGRPWLFFYIFPYPNTRGPLWVNFNSPLFWDFVAISAYLLISASFWYFGMVPDFATIRDTAKSKIKKAVYGFFSFGWTGSSKEWLRFEALSFVLGGIAAVLVVSVHSIVSTDFAVSVKPGWHTTIFPPYFVVGAIFSGFAMVLTLVITMRGLYKMNDFITDSHVDAVCRVLIFISLIMGTAYMTEIFMAWYSGSDYETYLFFRTRLFGEYAYQFWIMFVANAVVPQLFWFKKMRRNMWVVFTISIIINIGMWFERFNIVVTSLSRDYLPSGWAPYSPTWVEIGFFIGTLGMFIAGVLLFFRFIPMIAISELKSVAKFDKPNHGKLKATSHE</sequence>
<feature type="transmembrane region" description="Helical" evidence="7">
    <location>
        <begin position="72"/>
        <end position="100"/>
    </location>
</feature>
<feature type="transmembrane region" description="Helical" evidence="7">
    <location>
        <begin position="158"/>
        <end position="178"/>
    </location>
</feature>
<evidence type="ECO:0000256" key="7">
    <source>
        <dbReference type="SAM" id="Phobius"/>
    </source>
</evidence>
<protein>
    <submittedName>
        <fullName evidence="8">Polysulfide reductase NrfD</fullName>
    </submittedName>
</protein>
<evidence type="ECO:0000256" key="3">
    <source>
        <dbReference type="ARBA" id="ARBA00022475"/>
    </source>
</evidence>
<evidence type="ECO:0000256" key="5">
    <source>
        <dbReference type="ARBA" id="ARBA00022989"/>
    </source>
</evidence>
<dbReference type="AlphaFoldDB" id="A0A9X3J624"/>
<keyword evidence="9" id="KW-1185">Reference proteome</keyword>
<proteinExistence type="inferred from homology"/>